<accession>A0A4S4EQD0</accession>
<dbReference type="EMBL" id="SDRB02003023">
    <property type="protein sequence ID" value="THG18505.1"/>
    <property type="molecule type" value="Genomic_DNA"/>
</dbReference>
<gene>
    <name evidence="1" type="ORF">TEA_022718</name>
</gene>
<dbReference type="AlphaFoldDB" id="A0A4S4EQD0"/>
<protein>
    <submittedName>
        <fullName evidence="1">Uncharacterized protein</fullName>
    </submittedName>
</protein>
<proteinExistence type="predicted"/>
<sequence length="206" mass="22361">MEKKRNANFQKCLNQLSDWMILKPLSSFMTLILRSEIDSHSKVVKSKLLMEQNHTAAQGEEHRRGPNENVLVVGPGEVFLGFDFWYVNLKKKNEAESGGFSAAGAAEILECVLVDIMRIGGFVVHCCVESGEQAGIEIGINEASSVPIIFSDHLDVGVYLFTSSKAASAGSQIVDSLEAGPFGLLCIPVETSPILSISLTLSFARK</sequence>
<keyword evidence="2" id="KW-1185">Reference proteome</keyword>
<evidence type="ECO:0000313" key="2">
    <source>
        <dbReference type="Proteomes" id="UP000306102"/>
    </source>
</evidence>
<evidence type="ECO:0000313" key="1">
    <source>
        <dbReference type="EMBL" id="THG18505.1"/>
    </source>
</evidence>
<name>A0A4S4EQD0_CAMSN</name>
<organism evidence="1 2">
    <name type="scientific">Camellia sinensis var. sinensis</name>
    <name type="common">China tea</name>
    <dbReference type="NCBI Taxonomy" id="542762"/>
    <lineage>
        <taxon>Eukaryota</taxon>
        <taxon>Viridiplantae</taxon>
        <taxon>Streptophyta</taxon>
        <taxon>Embryophyta</taxon>
        <taxon>Tracheophyta</taxon>
        <taxon>Spermatophyta</taxon>
        <taxon>Magnoliopsida</taxon>
        <taxon>eudicotyledons</taxon>
        <taxon>Gunneridae</taxon>
        <taxon>Pentapetalae</taxon>
        <taxon>asterids</taxon>
        <taxon>Ericales</taxon>
        <taxon>Theaceae</taxon>
        <taxon>Camellia</taxon>
    </lineage>
</organism>
<comment type="caution">
    <text evidence="1">The sequence shown here is derived from an EMBL/GenBank/DDBJ whole genome shotgun (WGS) entry which is preliminary data.</text>
</comment>
<reference evidence="1 2" key="1">
    <citation type="journal article" date="2018" name="Proc. Natl. Acad. Sci. U.S.A.">
        <title>Draft genome sequence of Camellia sinensis var. sinensis provides insights into the evolution of the tea genome and tea quality.</title>
        <authorList>
            <person name="Wei C."/>
            <person name="Yang H."/>
            <person name="Wang S."/>
            <person name="Zhao J."/>
            <person name="Liu C."/>
            <person name="Gao L."/>
            <person name="Xia E."/>
            <person name="Lu Y."/>
            <person name="Tai Y."/>
            <person name="She G."/>
            <person name="Sun J."/>
            <person name="Cao H."/>
            <person name="Tong W."/>
            <person name="Gao Q."/>
            <person name="Li Y."/>
            <person name="Deng W."/>
            <person name="Jiang X."/>
            <person name="Wang W."/>
            <person name="Chen Q."/>
            <person name="Zhang S."/>
            <person name="Li H."/>
            <person name="Wu J."/>
            <person name="Wang P."/>
            <person name="Li P."/>
            <person name="Shi C."/>
            <person name="Zheng F."/>
            <person name="Jian J."/>
            <person name="Huang B."/>
            <person name="Shan D."/>
            <person name="Shi M."/>
            <person name="Fang C."/>
            <person name="Yue Y."/>
            <person name="Li F."/>
            <person name="Li D."/>
            <person name="Wei S."/>
            <person name="Han B."/>
            <person name="Jiang C."/>
            <person name="Yin Y."/>
            <person name="Xia T."/>
            <person name="Zhang Z."/>
            <person name="Bennetzen J.L."/>
            <person name="Zhao S."/>
            <person name="Wan X."/>
        </authorList>
    </citation>
    <scope>NUCLEOTIDE SEQUENCE [LARGE SCALE GENOMIC DNA]</scope>
    <source>
        <strain evidence="2">cv. Shuchazao</strain>
        <tissue evidence="1">Leaf</tissue>
    </source>
</reference>
<dbReference type="Proteomes" id="UP000306102">
    <property type="component" value="Unassembled WGS sequence"/>
</dbReference>